<dbReference type="HAMAP" id="MF_00309">
    <property type="entry name" value="ATP_synth_A_arch"/>
    <property type="match status" value="1"/>
</dbReference>
<dbReference type="Gene3D" id="3.40.50.720">
    <property type="entry name" value="NAD(P)-binding Rossmann-like Domain"/>
    <property type="match status" value="1"/>
</dbReference>
<feature type="domain" description="ATPsynthase alpha/beta subunit barrel-sandwich" evidence="16">
    <location>
        <begin position="459"/>
        <end position="556"/>
    </location>
</feature>
<dbReference type="InterPro" id="IPR027417">
    <property type="entry name" value="P-loop_NTPase"/>
</dbReference>
<keyword evidence="10" id="KW-0406">Ion transport</keyword>
<dbReference type="NCBIfam" id="NF003220">
    <property type="entry name" value="PRK04192.1"/>
    <property type="match status" value="1"/>
</dbReference>
<keyword evidence="19" id="KW-1185">Reference proteome</keyword>
<evidence type="ECO:0000256" key="2">
    <source>
        <dbReference type="ARBA" id="ARBA00008936"/>
    </source>
</evidence>
<keyword evidence="5" id="KW-0813">Transport</keyword>
<dbReference type="AlphaFoldDB" id="A0AAV0JN28"/>
<dbReference type="InterPro" id="IPR036291">
    <property type="entry name" value="NAD(P)-bd_dom_sf"/>
</dbReference>
<organism evidence="18 19">
    <name type="scientific">Linum tenue</name>
    <dbReference type="NCBI Taxonomy" id="586396"/>
    <lineage>
        <taxon>Eukaryota</taxon>
        <taxon>Viridiplantae</taxon>
        <taxon>Streptophyta</taxon>
        <taxon>Embryophyta</taxon>
        <taxon>Tracheophyta</taxon>
        <taxon>Spermatophyta</taxon>
        <taxon>Magnoliopsida</taxon>
        <taxon>eudicotyledons</taxon>
        <taxon>Gunneridae</taxon>
        <taxon>Pentapetalae</taxon>
        <taxon>rosids</taxon>
        <taxon>fabids</taxon>
        <taxon>Malpighiales</taxon>
        <taxon>Linaceae</taxon>
        <taxon>Linum</taxon>
    </lineage>
</organism>
<name>A0AAV0JN28_9ROSI</name>
<dbReference type="InterPro" id="IPR005725">
    <property type="entry name" value="ATPase_V1-cplx_asu"/>
</dbReference>
<comment type="similarity">
    <text evidence="2">Belongs to the ATPase alpha/beta chains family.</text>
</comment>
<dbReference type="SUPFAM" id="SSF47917">
    <property type="entry name" value="C-terminal domain of alpha and beta subunits of F1 ATP synthase"/>
    <property type="match status" value="1"/>
</dbReference>
<evidence type="ECO:0000259" key="16">
    <source>
        <dbReference type="Pfam" id="PF16886"/>
    </source>
</evidence>
<comment type="function">
    <text evidence="1">Catalytic subunit of the peripheral V1 complex of vacuolar ATPase. V-ATPase vacuolar ATPase is responsible for acidifying a variety of intracellular compartments in eukaryotic cells.</text>
</comment>
<dbReference type="CDD" id="cd18119">
    <property type="entry name" value="ATP-synt_V_A-type_alpha_N"/>
    <property type="match status" value="1"/>
</dbReference>
<evidence type="ECO:0000256" key="11">
    <source>
        <dbReference type="ARBA" id="ARBA00030856"/>
    </source>
</evidence>
<dbReference type="PRINTS" id="PR00080">
    <property type="entry name" value="SDRFAMILY"/>
</dbReference>
<dbReference type="InterPro" id="IPR023366">
    <property type="entry name" value="ATP_synth_asu-like_sf"/>
</dbReference>
<evidence type="ECO:0000256" key="9">
    <source>
        <dbReference type="ARBA" id="ARBA00022967"/>
    </source>
</evidence>
<feature type="domain" description="ATPase F1/V1/A1 complex alpha/beta subunit N-terminal" evidence="15">
    <location>
        <begin position="357"/>
        <end position="417"/>
    </location>
</feature>
<dbReference type="Pfam" id="PF22919">
    <property type="entry name" value="ATP-synt_VA_C"/>
    <property type="match status" value="1"/>
</dbReference>
<dbReference type="SUPFAM" id="SSF52540">
    <property type="entry name" value="P-loop containing nucleoside triphosphate hydrolases"/>
    <property type="match status" value="1"/>
</dbReference>
<gene>
    <name evidence="18" type="ORF">LITE_LOCUS14762</name>
</gene>
<evidence type="ECO:0000259" key="15">
    <source>
        <dbReference type="Pfam" id="PF02874"/>
    </source>
</evidence>
<protein>
    <recommendedName>
        <fullName evidence="4">V-type proton ATPase catalytic subunit A</fullName>
        <ecNumber evidence="3">7.1.2.2</ecNumber>
    </recommendedName>
    <alternativeName>
        <fullName evidence="12">V-ATPase 69 kDa subunit</fullName>
    </alternativeName>
    <alternativeName>
        <fullName evidence="11">Vacuolar proton pump subunit alpha</fullName>
    </alternativeName>
</protein>
<dbReference type="GO" id="GO:0005524">
    <property type="term" value="F:ATP binding"/>
    <property type="evidence" value="ECO:0007669"/>
    <property type="project" value="UniProtKB-KW"/>
</dbReference>
<dbReference type="InterPro" id="IPR000194">
    <property type="entry name" value="ATPase_F1/V1/A1_a/bsu_nucl-bd"/>
</dbReference>
<evidence type="ECO:0000256" key="6">
    <source>
        <dbReference type="ARBA" id="ARBA00022741"/>
    </source>
</evidence>
<keyword evidence="6" id="KW-0547">Nucleotide-binding</keyword>
<evidence type="ECO:0000313" key="19">
    <source>
        <dbReference type="Proteomes" id="UP001154282"/>
    </source>
</evidence>
<dbReference type="FunFam" id="1.10.1140.10:FF:000002">
    <property type="entry name" value="V-type proton ATPase catalytic subunit A"/>
    <property type="match status" value="1"/>
</dbReference>
<dbReference type="FunFam" id="2.40.50.100:FF:000008">
    <property type="entry name" value="V-type proton ATPase catalytic subunit A"/>
    <property type="match status" value="1"/>
</dbReference>
<evidence type="ECO:0000313" key="18">
    <source>
        <dbReference type="EMBL" id="CAI0410415.1"/>
    </source>
</evidence>
<dbReference type="EMBL" id="CAMGYJ010000005">
    <property type="protein sequence ID" value="CAI0410415.1"/>
    <property type="molecule type" value="Genomic_DNA"/>
</dbReference>
<dbReference type="PROSITE" id="PS00152">
    <property type="entry name" value="ATPASE_ALPHA_BETA"/>
    <property type="match status" value="1"/>
</dbReference>
<keyword evidence="8" id="KW-0067">ATP-binding</keyword>
<dbReference type="InterPro" id="IPR055190">
    <property type="entry name" value="ATP-synt_VA_C"/>
</dbReference>
<evidence type="ECO:0000256" key="12">
    <source>
        <dbReference type="ARBA" id="ARBA00032088"/>
    </source>
</evidence>
<dbReference type="CDD" id="cd18111">
    <property type="entry name" value="ATP-synt_V_A-type_alpha_C"/>
    <property type="match status" value="1"/>
</dbReference>
<evidence type="ECO:0000256" key="10">
    <source>
        <dbReference type="ARBA" id="ARBA00023065"/>
    </source>
</evidence>
<comment type="catalytic activity">
    <reaction evidence="13">
        <text>ATP + H2O + 4 H(+)(in) = ADP + phosphate + 5 H(+)(out)</text>
        <dbReference type="Rhea" id="RHEA:57720"/>
        <dbReference type="ChEBI" id="CHEBI:15377"/>
        <dbReference type="ChEBI" id="CHEBI:15378"/>
        <dbReference type="ChEBI" id="CHEBI:30616"/>
        <dbReference type="ChEBI" id="CHEBI:43474"/>
        <dbReference type="ChEBI" id="CHEBI:456216"/>
        <dbReference type="EC" id="7.1.2.2"/>
    </reaction>
</comment>
<dbReference type="FunFam" id="3.40.50.300:FF:000052">
    <property type="entry name" value="V-type proton ATPase catalytic subunit A"/>
    <property type="match status" value="1"/>
</dbReference>
<dbReference type="GO" id="GO:0000325">
    <property type="term" value="C:plant-type vacuole"/>
    <property type="evidence" value="ECO:0007669"/>
    <property type="project" value="TreeGrafter"/>
</dbReference>
<evidence type="ECO:0000256" key="13">
    <source>
        <dbReference type="ARBA" id="ARBA00048383"/>
    </source>
</evidence>
<keyword evidence="9" id="KW-1278">Translocase</keyword>
<dbReference type="GO" id="GO:0046961">
    <property type="term" value="F:proton-transporting ATPase activity, rotational mechanism"/>
    <property type="evidence" value="ECO:0007669"/>
    <property type="project" value="InterPro"/>
</dbReference>
<evidence type="ECO:0000256" key="4">
    <source>
        <dbReference type="ARBA" id="ARBA00018860"/>
    </source>
</evidence>
<dbReference type="FunFam" id="3.40.50.720:FF:000387">
    <property type="entry name" value="NAD(P)-binding Rossmann-fold superfamily protein"/>
    <property type="match status" value="1"/>
</dbReference>
<dbReference type="InterPro" id="IPR002347">
    <property type="entry name" value="SDR_fam"/>
</dbReference>
<dbReference type="EC" id="7.1.2.2" evidence="3"/>
<sequence length="965" mass="106116">MEVKGLEPIFHTHLDSASACRWWSKETVAVVTGGNKGIGFAVAKQLAEQGLTVILTARDVGRGEQAVGTLRSRFGLRHVNFRHLDVSDPCSITSFASQFRRDFGLLDILVNNAAVSFNEINENSVAQAEKVMRTNFYGPKLLIEALLPFFRRSPSRGRILNLSSRLGSLTRVGDPRLKAMLESDALREEQIEEEVARKFLIAVKEGTWEGEGWPAHWTDYAVSKLALNAYSGVLARRLRAAEGKLTISVNCFCPGFTQTSMTRGRGTHSADDAARCGVALALLPPDLLATGNFYVAVTGPGGVSSKLTLTTTTSPTSSFTPSFATNNLRTAKMPSVYGARLTTFEDSEKESEYGYVRKVSGPVVIADGMAGAAMYELVRVGHDNLIGEIIRLEGNSATIQVYEETAGLMVNDPVLRTRKPLSVELGPGILGNIFDGIQRPLKTIAKRSGDVYIPRGVSVPALDKDTLWEFQPKKLGNFWTWKLAYCEGDLLTGGDLYATVFENSLMQHHVALPPDAMGKISYIAPPGQYSLKDTVLELEFQGEKKKFTMLQTWPVRTPRPVASKLAADTPLLTGQRVLDALFPSVLGGTCAIPGAFGCGKTVISQALSKYSNSDTVVYVGCGERGNEMAEVLMDFPQLTMTLPDGREESVMKRTTLVANTSNMPVAAREASIYTGITIAEYFRDMGYNVSMMADSTSRWAEALREISGRLAEMPADSGYPAYLAARLASFYERAGKVKCLGGPERTGSVTIVGAVSPPGGDFSDPVTSATLSIVQVFWGLDKKLAQRKHFPSVNWLISYSKYSTALEPFYEQFDSDFINIRTKAREVLQREDDLNEIVQLVGKDALAEGDKITLETAKLLREDYLAQNAFTPYDKFCPFYKSVWMMRNIIHFYNLANQSVEKGAGMDGQKISYTLIKHRLGDLFYRLVSQKFEDPAEGEPALVAKFQKLHDDLTAGFRALEDETR</sequence>
<feature type="domain" description="ATP synthase A/B type C-terminal" evidence="17">
    <location>
        <begin position="807"/>
        <end position="903"/>
    </location>
</feature>
<dbReference type="GO" id="GO:0016887">
    <property type="term" value="F:ATP hydrolysis activity"/>
    <property type="evidence" value="ECO:0007669"/>
    <property type="project" value="InterPro"/>
</dbReference>
<keyword evidence="7" id="KW-0375">Hydrogen ion transport</keyword>
<dbReference type="PANTHER" id="PTHR43607:SF1">
    <property type="entry name" value="H(+)-TRANSPORTING TWO-SECTOR ATPASE"/>
    <property type="match status" value="1"/>
</dbReference>
<dbReference type="Gene3D" id="2.40.50.100">
    <property type="match status" value="1"/>
</dbReference>
<dbReference type="Proteomes" id="UP001154282">
    <property type="component" value="Unassembled WGS sequence"/>
</dbReference>
<dbReference type="PANTHER" id="PTHR43607">
    <property type="entry name" value="V-TYPE PROTON ATPASE CATALYTIC SUBUNIT A"/>
    <property type="match status" value="1"/>
</dbReference>
<reference evidence="18" key="1">
    <citation type="submission" date="2022-08" db="EMBL/GenBank/DDBJ databases">
        <authorList>
            <person name="Gutierrez-Valencia J."/>
        </authorList>
    </citation>
    <scope>NUCLEOTIDE SEQUENCE</scope>
</reference>
<dbReference type="Pfam" id="PF00006">
    <property type="entry name" value="ATP-synt_ab"/>
    <property type="match status" value="1"/>
</dbReference>
<dbReference type="InterPro" id="IPR031686">
    <property type="entry name" value="ATP-synth_a_Xtn"/>
</dbReference>
<dbReference type="Gene3D" id="3.40.50.300">
    <property type="entry name" value="P-loop containing nucleotide triphosphate hydrolases"/>
    <property type="match status" value="1"/>
</dbReference>
<evidence type="ECO:0000256" key="1">
    <source>
        <dbReference type="ARBA" id="ARBA00003685"/>
    </source>
</evidence>
<dbReference type="InterPro" id="IPR024034">
    <property type="entry name" value="ATPase_F1/V1_b/a_C"/>
</dbReference>
<accession>A0AAV0JN28</accession>
<dbReference type="GO" id="GO:0033180">
    <property type="term" value="C:proton-transporting V-type ATPase, V1 domain"/>
    <property type="evidence" value="ECO:0007669"/>
    <property type="project" value="InterPro"/>
</dbReference>
<dbReference type="Pfam" id="PF16886">
    <property type="entry name" value="ATP-synt_ab_Xtn"/>
    <property type="match status" value="1"/>
</dbReference>
<dbReference type="PRINTS" id="PR00081">
    <property type="entry name" value="GDHRDH"/>
</dbReference>
<dbReference type="Pfam" id="PF02874">
    <property type="entry name" value="ATP-synt_ab_N"/>
    <property type="match status" value="1"/>
</dbReference>
<dbReference type="Pfam" id="PF00106">
    <property type="entry name" value="adh_short"/>
    <property type="match status" value="1"/>
</dbReference>
<evidence type="ECO:0000256" key="7">
    <source>
        <dbReference type="ARBA" id="ARBA00022781"/>
    </source>
</evidence>
<evidence type="ECO:0000256" key="8">
    <source>
        <dbReference type="ARBA" id="ARBA00022840"/>
    </source>
</evidence>
<comment type="caution">
    <text evidence="18">The sequence shown here is derived from an EMBL/GenBank/DDBJ whole genome shotgun (WGS) entry which is preliminary data.</text>
</comment>
<dbReference type="InterPro" id="IPR022878">
    <property type="entry name" value="V-ATPase_asu"/>
</dbReference>
<evidence type="ECO:0000259" key="14">
    <source>
        <dbReference type="Pfam" id="PF00006"/>
    </source>
</evidence>
<dbReference type="FunFam" id="2.40.30.20:FF:000002">
    <property type="entry name" value="V-type proton ATPase catalytic subunit A"/>
    <property type="match status" value="1"/>
</dbReference>
<dbReference type="InterPro" id="IPR004100">
    <property type="entry name" value="ATPase_F1/V1/A1_a/bsu_N"/>
</dbReference>
<evidence type="ECO:0000256" key="3">
    <source>
        <dbReference type="ARBA" id="ARBA00012473"/>
    </source>
</evidence>
<dbReference type="SUPFAM" id="SSF51735">
    <property type="entry name" value="NAD(P)-binding Rossmann-fold domains"/>
    <property type="match status" value="1"/>
</dbReference>
<dbReference type="GO" id="GO:0046034">
    <property type="term" value="P:ATP metabolic process"/>
    <property type="evidence" value="ECO:0007669"/>
    <property type="project" value="InterPro"/>
</dbReference>
<dbReference type="CDD" id="cd01134">
    <property type="entry name" value="V_A-ATPase_A"/>
    <property type="match status" value="1"/>
</dbReference>
<dbReference type="InterPro" id="IPR020003">
    <property type="entry name" value="ATPase_a/bsu_AS"/>
</dbReference>
<proteinExistence type="inferred from homology"/>
<feature type="domain" description="ATPase F1/V1/A1 complex alpha/beta subunit nucleotide-binding" evidence="14">
    <location>
        <begin position="574"/>
        <end position="800"/>
    </location>
</feature>
<dbReference type="InterPro" id="IPR036121">
    <property type="entry name" value="ATPase_F1/V1/A1_a/bsu_N_sf"/>
</dbReference>
<dbReference type="Gene3D" id="2.40.30.20">
    <property type="match status" value="1"/>
</dbReference>
<dbReference type="NCBIfam" id="TIGR01042">
    <property type="entry name" value="V-ATPase_V1_A"/>
    <property type="match status" value="1"/>
</dbReference>
<dbReference type="Gene3D" id="1.10.1140.10">
    <property type="entry name" value="Bovine Mitochondrial F1-atpase, Atp Synthase Beta Chain, Chain D, domain 3"/>
    <property type="match status" value="1"/>
</dbReference>
<dbReference type="SUPFAM" id="SSF50615">
    <property type="entry name" value="N-terminal domain of alpha and beta subunits of F1 ATP synthase"/>
    <property type="match status" value="1"/>
</dbReference>
<evidence type="ECO:0000259" key="17">
    <source>
        <dbReference type="Pfam" id="PF22919"/>
    </source>
</evidence>
<evidence type="ECO:0000256" key="5">
    <source>
        <dbReference type="ARBA" id="ARBA00022448"/>
    </source>
</evidence>